<protein>
    <submittedName>
        <fullName evidence="1">Alpha-amylase B</fullName>
    </submittedName>
</protein>
<evidence type="ECO:0000313" key="1">
    <source>
        <dbReference type="EMBL" id="PIK58175.1"/>
    </source>
</evidence>
<dbReference type="Gene3D" id="3.20.20.80">
    <property type="entry name" value="Glycosidases"/>
    <property type="match status" value="1"/>
</dbReference>
<organism evidence="1 2">
    <name type="scientific">Stichopus japonicus</name>
    <name type="common">Sea cucumber</name>
    <dbReference type="NCBI Taxonomy" id="307972"/>
    <lineage>
        <taxon>Eukaryota</taxon>
        <taxon>Metazoa</taxon>
        <taxon>Echinodermata</taxon>
        <taxon>Eleutherozoa</taxon>
        <taxon>Echinozoa</taxon>
        <taxon>Holothuroidea</taxon>
        <taxon>Aspidochirotacea</taxon>
        <taxon>Aspidochirotida</taxon>
        <taxon>Stichopodidae</taxon>
        <taxon>Apostichopus</taxon>
    </lineage>
</organism>
<sequence length="63" mass="7542">MASGRSTMVHLFEWKWSDIADECEKLLDPVIVNLIQRKLYENLQKAPPPKKKWCERFAYDRFA</sequence>
<evidence type="ECO:0000313" key="2">
    <source>
        <dbReference type="Proteomes" id="UP000230750"/>
    </source>
</evidence>
<dbReference type="Proteomes" id="UP000230750">
    <property type="component" value="Unassembled WGS sequence"/>
</dbReference>
<name>A0A2G8LD88_STIJA</name>
<dbReference type="OrthoDB" id="550577at2759"/>
<keyword evidence="2" id="KW-1185">Reference proteome</keyword>
<dbReference type="AlphaFoldDB" id="A0A2G8LD88"/>
<proteinExistence type="predicted"/>
<gene>
    <name evidence="1" type="ORF">BSL78_04899</name>
</gene>
<accession>A0A2G8LD88</accession>
<dbReference type="EMBL" id="MRZV01000120">
    <property type="protein sequence ID" value="PIK58175.1"/>
    <property type="molecule type" value="Genomic_DNA"/>
</dbReference>
<comment type="caution">
    <text evidence="1">The sequence shown here is derived from an EMBL/GenBank/DDBJ whole genome shotgun (WGS) entry which is preliminary data.</text>
</comment>
<reference evidence="1 2" key="1">
    <citation type="journal article" date="2017" name="PLoS Biol.">
        <title>The sea cucumber genome provides insights into morphological evolution and visceral regeneration.</title>
        <authorList>
            <person name="Zhang X."/>
            <person name="Sun L."/>
            <person name="Yuan J."/>
            <person name="Sun Y."/>
            <person name="Gao Y."/>
            <person name="Zhang L."/>
            <person name="Li S."/>
            <person name="Dai H."/>
            <person name="Hamel J.F."/>
            <person name="Liu C."/>
            <person name="Yu Y."/>
            <person name="Liu S."/>
            <person name="Lin W."/>
            <person name="Guo K."/>
            <person name="Jin S."/>
            <person name="Xu P."/>
            <person name="Storey K.B."/>
            <person name="Huan P."/>
            <person name="Zhang T."/>
            <person name="Zhou Y."/>
            <person name="Zhang J."/>
            <person name="Lin C."/>
            <person name="Li X."/>
            <person name="Xing L."/>
            <person name="Huo D."/>
            <person name="Sun M."/>
            <person name="Wang L."/>
            <person name="Mercier A."/>
            <person name="Li F."/>
            <person name="Yang H."/>
            <person name="Xiang J."/>
        </authorList>
    </citation>
    <scope>NUCLEOTIDE SEQUENCE [LARGE SCALE GENOMIC DNA]</scope>
    <source>
        <strain evidence="1">Shaxun</strain>
        <tissue evidence="1">Muscle</tissue>
    </source>
</reference>